<protein>
    <submittedName>
        <fullName evidence="2">Uncharacterized protein</fullName>
    </submittedName>
</protein>
<keyword evidence="3" id="KW-1185">Reference proteome</keyword>
<organism evidence="2 3">
    <name type="scientific">Hyphomonas beringensis</name>
    <dbReference type="NCBI Taxonomy" id="1280946"/>
    <lineage>
        <taxon>Bacteria</taxon>
        <taxon>Pseudomonadati</taxon>
        <taxon>Pseudomonadota</taxon>
        <taxon>Alphaproteobacteria</taxon>
        <taxon>Hyphomonadales</taxon>
        <taxon>Hyphomonadaceae</taxon>
        <taxon>Hyphomonas</taxon>
    </lineage>
</organism>
<dbReference type="EMBL" id="AWFF01000032">
    <property type="protein sequence ID" value="KCZ54900.1"/>
    <property type="molecule type" value="Genomic_DNA"/>
</dbReference>
<dbReference type="AlphaFoldDB" id="A0A062UFK3"/>
<dbReference type="OrthoDB" id="9907835at2"/>
<dbReference type="PATRIC" id="fig|1280946.3.peg.1367"/>
<proteinExistence type="predicted"/>
<evidence type="ECO:0000256" key="1">
    <source>
        <dbReference type="SAM" id="Phobius"/>
    </source>
</evidence>
<accession>A0A062UFK3</accession>
<comment type="caution">
    <text evidence="2">The sequence shown here is derived from an EMBL/GenBank/DDBJ whole genome shotgun (WGS) entry which is preliminary data.</text>
</comment>
<name>A0A062UFK3_9PROT</name>
<dbReference type="RefSeq" id="WP_034794622.1">
    <property type="nucleotide sequence ID" value="NZ_AWFF01000032.1"/>
</dbReference>
<keyword evidence="1" id="KW-0812">Transmembrane</keyword>
<sequence>MGITTIIIFIAALVFVSAVIGLLKAFVKTSSDTLRQEAEEEFEANVPVPIQFIHAYGKTALGFSETGSVWVWRKPSPAWQVDGANVSGWYAGEVVYTALDAGTASATNVMLEQSGSEDRVAVREARPSYVLIYGVEEDLIVKVGVVEKADMEEVRTWLEKVYPGKEREEPGSLTLQPTGSSAA</sequence>
<reference evidence="2 3" key="1">
    <citation type="journal article" date="2014" name="Antonie Van Leeuwenhoek">
        <title>Hyphomonas beringensis sp. nov. and Hyphomonas chukchiensis sp. nov., isolated from surface seawater of the Bering Sea and Chukchi Sea.</title>
        <authorList>
            <person name="Li C."/>
            <person name="Lai Q."/>
            <person name="Li G."/>
            <person name="Dong C."/>
            <person name="Wang J."/>
            <person name="Liao Y."/>
            <person name="Shao Z."/>
        </authorList>
    </citation>
    <scope>NUCLEOTIDE SEQUENCE [LARGE SCALE GENOMIC DNA]</scope>
    <source>
        <strain evidence="2 3">25B14_1</strain>
    </source>
</reference>
<gene>
    <name evidence="2" type="ORF">HY29_01470</name>
</gene>
<keyword evidence="1" id="KW-0472">Membrane</keyword>
<feature type="transmembrane region" description="Helical" evidence="1">
    <location>
        <begin position="6"/>
        <end position="27"/>
    </location>
</feature>
<dbReference type="Proteomes" id="UP000027037">
    <property type="component" value="Unassembled WGS sequence"/>
</dbReference>
<evidence type="ECO:0000313" key="2">
    <source>
        <dbReference type="EMBL" id="KCZ54900.1"/>
    </source>
</evidence>
<keyword evidence="1" id="KW-1133">Transmembrane helix</keyword>
<evidence type="ECO:0000313" key="3">
    <source>
        <dbReference type="Proteomes" id="UP000027037"/>
    </source>
</evidence>